<evidence type="ECO:0000313" key="2">
    <source>
        <dbReference type="EMBL" id="KAF5346071.1"/>
    </source>
</evidence>
<name>A0A8H5CQB1_9AGAR</name>
<feature type="region of interest" description="Disordered" evidence="1">
    <location>
        <begin position="35"/>
        <end position="107"/>
    </location>
</feature>
<evidence type="ECO:0000313" key="3">
    <source>
        <dbReference type="Proteomes" id="UP000559027"/>
    </source>
</evidence>
<dbReference type="EMBL" id="JAACJO010000036">
    <property type="protein sequence ID" value="KAF5346071.1"/>
    <property type="molecule type" value="Genomic_DNA"/>
</dbReference>
<dbReference type="Proteomes" id="UP000559027">
    <property type="component" value="Unassembled WGS sequence"/>
</dbReference>
<keyword evidence="3" id="KW-1185">Reference proteome</keyword>
<feature type="compositionally biased region" description="Polar residues" evidence="1">
    <location>
        <begin position="214"/>
        <end position="226"/>
    </location>
</feature>
<feature type="region of interest" description="Disordered" evidence="1">
    <location>
        <begin position="163"/>
        <end position="262"/>
    </location>
</feature>
<comment type="caution">
    <text evidence="2">The sequence shown here is derived from an EMBL/GenBank/DDBJ whole genome shotgun (WGS) entry which is preliminary data.</text>
</comment>
<dbReference type="AlphaFoldDB" id="A0A8H5CQB1"/>
<gene>
    <name evidence="2" type="ORF">D9756_010855</name>
</gene>
<protein>
    <submittedName>
        <fullName evidence="2">Uncharacterized protein</fullName>
    </submittedName>
</protein>
<reference evidence="2 3" key="1">
    <citation type="journal article" date="2020" name="ISME J.">
        <title>Uncovering the hidden diversity of litter-decomposition mechanisms in mushroom-forming fungi.</title>
        <authorList>
            <person name="Floudas D."/>
            <person name="Bentzer J."/>
            <person name="Ahren D."/>
            <person name="Johansson T."/>
            <person name="Persson P."/>
            <person name="Tunlid A."/>
        </authorList>
    </citation>
    <scope>NUCLEOTIDE SEQUENCE [LARGE SCALE GENOMIC DNA]</scope>
    <source>
        <strain evidence="2 3">CBS 146.42</strain>
    </source>
</reference>
<proteinExistence type="predicted"/>
<accession>A0A8H5CQB1</accession>
<dbReference type="OrthoDB" id="3129605at2759"/>
<evidence type="ECO:0000256" key="1">
    <source>
        <dbReference type="SAM" id="MobiDB-lite"/>
    </source>
</evidence>
<feature type="compositionally biased region" description="Polar residues" evidence="1">
    <location>
        <begin position="241"/>
        <end position="251"/>
    </location>
</feature>
<sequence length="446" mass="48134">MPSIAISFNGAKDFDISGGNFGKVRGDIKTVTVSDAQSLPSILGSPLLNRQRGGRSRASRPIPRPTPARSRRSSVLSSSSHDTLVDRENDTGEESDNTSPPSSVDVHQIDSLVSSVFSPARPPSESYVFPPVVVPLPGRSSVHQLAQSMSDSSHGLRTLVQSWTASSAEPPGTQPTRTSRQSSRARSSLHASSPFIRPTNPEPFQVAGAPPPSSTHTSRSDLASSTHSRHTIPRDIPRPLQNVQHSASNHSRTPRSAVLDPGVGPAPIITRLTYAEIHSRPLPPIPASSHQISSTPASRVHQRGTIYIAATINGDAPQSVYSSPHATVNRHNCSLTGSPCGCSSRAPTIPTVHSSRGPTVDSQFYYRQPSFDMRSPYAMVPYTAPIQTAVWSRDPRVYHGFWPGHSQPTQQYRQQMPYSGPGPSRYGVPYQHTVGWMGGTGYGQFR</sequence>
<feature type="compositionally biased region" description="Low complexity" evidence="1">
    <location>
        <begin position="174"/>
        <end position="194"/>
    </location>
</feature>
<organism evidence="2 3">
    <name type="scientific">Leucocoprinus leucothites</name>
    <dbReference type="NCBI Taxonomy" id="201217"/>
    <lineage>
        <taxon>Eukaryota</taxon>
        <taxon>Fungi</taxon>
        <taxon>Dikarya</taxon>
        <taxon>Basidiomycota</taxon>
        <taxon>Agaricomycotina</taxon>
        <taxon>Agaricomycetes</taxon>
        <taxon>Agaricomycetidae</taxon>
        <taxon>Agaricales</taxon>
        <taxon>Agaricineae</taxon>
        <taxon>Agaricaceae</taxon>
        <taxon>Leucocoprinus</taxon>
    </lineage>
</organism>